<reference evidence="3 4" key="1">
    <citation type="submission" date="2016-04" db="EMBL/GenBank/DDBJ databases">
        <title>A degradative enzymes factory behind the ericoid mycorrhizal symbiosis.</title>
        <authorList>
            <consortium name="DOE Joint Genome Institute"/>
            <person name="Martino E."/>
            <person name="Morin E."/>
            <person name="Grelet G."/>
            <person name="Kuo A."/>
            <person name="Kohler A."/>
            <person name="Daghino S."/>
            <person name="Barry K."/>
            <person name="Choi C."/>
            <person name="Cichocki N."/>
            <person name="Clum A."/>
            <person name="Copeland A."/>
            <person name="Hainaut M."/>
            <person name="Haridas S."/>
            <person name="Labutti K."/>
            <person name="Lindquist E."/>
            <person name="Lipzen A."/>
            <person name="Khouja H.-R."/>
            <person name="Murat C."/>
            <person name="Ohm R."/>
            <person name="Olson A."/>
            <person name="Spatafora J."/>
            <person name="Veneault-Fourrey C."/>
            <person name="Henrissat B."/>
            <person name="Grigoriev I."/>
            <person name="Martin F."/>
            <person name="Perotto S."/>
        </authorList>
    </citation>
    <scope>NUCLEOTIDE SEQUENCE [LARGE SCALE GENOMIC DNA]</scope>
    <source>
        <strain evidence="3 4">F</strain>
    </source>
</reference>
<dbReference type="PANTHER" id="PTHR48081">
    <property type="entry name" value="AB HYDROLASE SUPERFAMILY PROTEIN C4A8.06C"/>
    <property type="match status" value="1"/>
</dbReference>
<proteinExistence type="predicted"/>
<keyword evidence="1 3" id="KW-0378">Hydrolase</keyword>
<dbReference type="InterPro" id="IPR050300">
    <property type="entry name" value="GDXG_lipolytic_enzyme"/>
</dbReference>
<dbReference type="PANTHER" id="PTHR48081:SF8">
    <property type="entry name" value="ALPHA_BETA HYDROLASE FOLD-3 DOMAIN-CONTAINING PROTEIN-RELATED"/>
    <property type="match status" value="1"/>
</dbReference>
<sequence length="343" mass="38447">MNNQRPTVATEPTSSIRVDHRDYRSTLEAATQALLKPFASLILKPPQTTYSGSPRLTPHKTAQKTCRVEEKSVEEMWIYTFSPLDARGERAVPHKLYYFAGGGFRGPANKEHWALCAELCLKLPQHEINLVSYPLVPESPASTTVPHLENVYQTIARQSKEQNFRITFMGDSAGGNVALVLGIYAASEYLRGATEGDPGSICPVENIFAICPATDMRNNNPEIDDIDKRDSLLSRKVIEEVAEGWIGEWFLSDPRVSPVLADLKLLKRANIKVDGIIAGYDVLAPDAAVFRKKLDDCGVEGDWLEWEKQMHCFPLMFSYHVREGVDANDWIVDILRSNVQQNE</sequence>
<organism evidence="3 4">
    <name type="scientific">Hyaloscypha variabilis (strain UAMH 11265 / GT02V1 / F)</name>
    <name type="common">Meliniomyces variabilis</name>
    <dbReference type="NCBI Taxonomy" id="1149755"/>
    <lineage>
        <taxon>Eukaryota</taxon>
        <taxon>Fungi</taxon>
        <taxon>Dikarya</taxon>
        <taxon>Ascomycota</taxon>
        <taxon>Pezizomycotina</taxon>
        <taxon>Leotiomycetes</taxon>
        <taxon>Helotiales</taxon>
        <taxon>Hyaloscyphaceae</taxon>
        <taxon>Hyaloscypha</taxon>
        <taxon>Hyaloscypha variabilis</taxon>
    </lineage>
</organism>
<evidence type="ECO:0000256" key="1">
    <source>
        <dbReference type="ARBA" id="ARBA00022801"/>
    </source>
</evidence>
<accession>A0A2J6SB12</accession>
<dbReference type="EMBL" id="KZ613938">
    <property type="protein sequence ID" value="PMD47957.1"/>
    <property type="molecule type" value="Genomic_DNA"/>
</dbReference>
<evidence type="ECO:0000313" key="4">
    <source>
        <dbReference type="Proteomes" id="UP000235786"/>
    </source>
</evidence>
<dbReference type="AlphaFoldDB" id="A0A2J6SB12"/>
<dbReference type="InterPro" id="IPR013094">
    <property type="entry name" value="AB_hydrolase_3"/>
</dbReference>
<dbReference type="Gene3D" id="3.40.50.1820">
    <property type="entry name" value="alpha/beta hydrolase"/>
    <property type="match status" value="1"/>
</dbReference>
<dbReference type="SUPFAM" id="SSF53474">
    <property type="entry name" value="alpha/beta-Hydrolases"/>
    <property type="match status" value="1"/>
</dbReference>
<dbReference type="Pfam" id="PF07859">
    <property type="entry name" value="Abhydrolase_3"/>
    <property type="match status" value="1"/>
</dbReference>
<gene>
    <name evidence="3" type="ORF">L207DRAFT_166435</name>
</gene>
<evidence type="ECO:0000313" key="3">
    <source>
        <dbReference type="EMBL" id="PMD47957.1"/>
    </source>
</evidence>
<protein>
    <submittedName>
        <fullName evidence="3">Alpha/beta-hydrolase</fullName>
    </submittedName>
</protein>
<name>A0A2J6SB12_HYAVF</name>
<dbReference type="Proteomes" id="UP000235786">
    <property type="component" value="Unassembled WGS sequence"/>
</dbReference>
<dbReference type="STRING" id="1149755.A0A2J6SB12"/>
<dbReference type="OrthoDB" id="2152029at2759"/>
<evidence type="ECO:0000259" key="2">
    <source>
        <dbReference type="Pfam" id="PF07859"/>
    </source>
</evidence>
<dbReference type="InterPro" id="IPR029058">
    <property type="entry name" value="AB_hydrolase_fold"/>
</dbReference>
<dbReference type="GO" id="GO:0016787">
    <property type="term" value="F:hydrolase activity"/>
    <property type="evidence" value="ECO:0007669"/>
    <property type="project" value="UniProtKB-KW"/>
</dbReference>
<keyword evidence="4" id="KW-1185">Reference proteome</keyword>
<feature type="domain" description="Alpha/beta hydrolase fold-3" evidence="2">
    <location>
        <begin position="97"/>
        <end position="314"/>
    </location>
</feature>